<comment type="subcellular location">
    <subcellularLocation>
        <location evidence="1">Membrane</location>
        <topology evidence="1">Multi-pass membrane protein</topology>
    </subcellularLocation>
</comment>
<dbReference type="Proteomes" id="UP000011668">
    <property type="component" value="Unassembled WGS sequence"/>
</dbReference>
<evidence type="ECO:0000256" key="4">
    <source>
        <dbReference type="ARBA" id="ARBA00023136"/>
    </source>
</evidence>
<sequence length="214" mass="23785">MVTVYSSNCKQVLHPIQFFGSHRFYRHVLKSERTPIRSLVPSVLYSKVHIPPSILMDLQAVLPPGVFPAALRRLPQMYLKMSGDPLIAGAMGLHGVSTQFTWFRTFLVIEDELDSSNERGRVATNHGLDSPYVPVLLTVYGAHVTTTMAPVLATILATPRNVLDITEKTSEFSSLNMYQLSSELSIPITPIDGVSRLVQQVDRVLALEKANKQL</sequence>
<protein>
    <recommendedName>
        <fullName evidence="6">EXPERA domain-containing protein</fullName>
    </recommendedName>
</protein>
<feature type="domain" description="EXPERA" evidence="6">
    <location>
        <begin position="38"/>
        <end position="194"/>
    </location>
</feature>
<evidence type="ECO:0000259" key="6">
    <source>
        <dbReference type="PROSITE" id="PS51751"/>
    </source>
</evidence>
<name>L8X370_THACA</name>
<accession>L8X370</accession>
<dbReference type="STRING" id="983506.L8X370"/>
<dbReference type="GO" id="GO:0016020">
    <property type="term" value="C:membrane"/>
    <property type="evidence" value="ECO:0007669"/>
    <property type="project" value="UniProtKB-SubCell"/>
</dbReference>
<dbReference type="AlphaFoldDB" id="L8X370"/>
<keyword evidence="8" id="KW-1185">Reference proteome</keyword>
<dbReference type="EMBL" id="AFRT01000527">
    <property type="protein sequence ID" value="ELU43557.1"/>
    <property type="molecule type" value="Genomic_DNA"/>
</dbReference>
<keyword evidence="4 5" id="KW-0472">Membrane</keyword>
<dbReference type="InterPro" id="IPR033118">
    <property type="entry name" value="EXPERA"/>
</dbReference>
<dbReference type="HOGENOM" id="CLU_1289717_0_0_1"/>
<evidence type="ECO:0000313" key="7">
    <source>
        <dbReference type="EMBL" id="ELU43557.1"/>
    </source>
</evidence>
<organism evidence="7 8">
    <name type="scientific">Thanatephorus cucumeris (strain AG1-IA)</name>
    <name type="common">Rice sheath blight fungus</name>
    <name type="synonym">Rhizoctonia solani</name>
    <dbReference type="NCBI Taxonomy" id="983506"/>
    <lineage>
        <taxon>Eukaryota</taxon>
        <taxon>Fungi</taxon>
        <taxon>Dikarya</taxon>
        <taxon>Basidiomycota</taxon>
        <taxon>Agaricomycotina</taxon>
        <taxon>Agaricomycetes</taxon>
        <taxon>Cantharellales</taxon>
        <taxon>Ceratobasidiaceae</taxon>
        <taxon>Rhizoctonia</taxon>
        <taxon>Rhizoctonia solani AG-1</taxon>
    </lineage>
</organism>
<evidence type="ECO:0000256" key="3">
    <source>
        <dbReference type="ARBA" id="ARBA00022989"/>
    </source>
</evidence>
<evidence type="ECO:0000313" key="8">
    <source>
        <dbReference type="Proteomes" id="UP000011668"/>
    </source>
</evidence>
<keyword evidence="3 5" id="KW-1133">Transmembrane helix</keyword>
<reference evidence="7 8" key="1">
    <citation type="journal article" date="2013" name="Nat. Commun.">
        <title>The evolution and pathogenic mechanisms of the rice sheath blight pathogen.</title>
        <authorList>
            <person name="Zheng A."/>
            <person name="Lin R."/>
            <person name="Xu L."/>
            <person name="Qin P."/>
            <person name="Tang C."/>
            <person name="Ai P."/>
            <person name="Zhang D."/>
            <person name="Liu Y."/>
            <person name="Sun Z."/>
            <person name="Feng H."/>
            <person name="Wang Y."/>
            <person name="Chen Y."/>
            <person name="Liang X."/>
            <person name="Fu R."/>
            <person name="Li Q."/>
            <person name="Zhang J."/>
            <person name="Yu X."/>
            <person name="Xie Z."/>
            <person name="Ding L."/>
            <person name="Guan P."/>
            <person name="Tang J."/>
            <person name="Liang Y."/>
            <person name="Wang S."/>
            <person name="Deng Q."/>
            <person name="Li S."/>
            <person name="Zhu J."/>
            <person name="Wang L."/>
            <person name="Liu H."/>
            <person name="Li P."/>
        </authorList>
    </citation>
    <scope>NUCLEOTIDE SEQUENCE [LARGE SCALE GENOMIC DNA]</scope>
    <source>
        <strain evidence="8">AG-1 IA</strain>
    </source>
</reference>
<dbReference type="PROSITE" id="PS51751">
    <property type="entry name" value="EXPERA"/>
    <property type="match status" value="1"/>
</dbReference>
<evidence type="ECO:0000256" key="2">
    <source>
        <dbReference type="ARBA" id="ARBA00022692"/>
    </source>
</evidence>
<gene>
    <name evidence="7" type="ORF">AG1IA_02418</name>
</gene>
<keyword evidence="2 5" id="KW-0812">Transmembrane</keyword>
<dbReference type="OrthoDB" id="433124at2759"/>
<evidence type="ECO:0000256" key="5">
    <source>
        <dbReference type="PROSITE-ProRule" id="PRU01087"/>
    </source>
</evidence>
<evidence type="ECO:0000256" key="1">
    <source>
        <dbReference type="ARBA" id="ARBA00004141"/>
    </source>
</evidence>
<proteinExistence type="predicted"/>
<comment type="caution">
    <text evidence="7">The sequence shown here is derived from an EMBL/GenBank/DDBJ whole genome shotgun (WGS) entry which is preliminary data.</text>
</comment>